<dbReference type="RefSeq" id="WP_111347635.1">
    <property type="nucleotide sequence ID" value="NZ_QHHQ01000003.1"/>
</dbReference>
<dbReference type="Proteomes" id="UP000249590">
    <property type="component" value="Unassembled WGS sequence"/>
</dbReference>
<dbReference type="EMBL" id="QHHQ01000003">
    <property type="protein sequence ID" value="RAI01065.1"/>
    <property type="molecule type" value="Genomic_DNA"/>
</dbReference>
<dbReference type="AlphaFoldDB" id="A0A8B2NUU3"/>
<reference evidence="1 2" key="1">
    <citation type="submission" date="2018-05" db="EMBL/GenBank/DDBJ databases">
        <title>Acuticoccus sediminis sp. nov., isolated from deep-sea sediment of Indian Ocean.</title>
        <authorList>
            <person name="Liu X."/>
            <person name="Lai Q."/>
            <person name="Du Y."/>
            <person name="Sun F."/>
            <person name="Zhang X."/>
            <person name="Wang S."/>
            <person name="Shao Z."/>
        </authorList>
    </citation>
    <scope>NUCLEOTIDE SEQUENCE [LARGE SCALE GENOMIC DNA]</scope>
    <source>
        <strain evidence="1 2">PTG4-2</strain>
    </source>
</reference>
<protein>
    <submittedName>
        <fullName evidence="1">Uncharacterized protein</fullName>
    </submittedName>
</protein>
<dbReference type="OrthoDB" id="8162522at2"/>
<evidence type="ECO:0000313" key="2">
    <source>
        <dbReference type="Proteomes" id="UP000249590"/>
    </source>
</evidence>
<evidence type="ECO:0000313" key="1">
    <source>
        <dbReference type="EMBL" id="RAI01065.1"/>
    </source>
</evidence>
<sequence length="77" mass="8916">MPDRISSIVARLPEFEFELHRRCSHDPDFRAVCADYEEAAAARRHWERVPGGELRAAEYLHFLAELESEIRSHLGPV</sequence>
<proteinExistence type="predicted"/>
<keyword evidence="2" id="KW-1185">Reference proteome</keyword>
<name>A0A8B2NUU3_9HYPH</name>
<accession>A0A8B2NUU3</accession>
<comment type="caution">
    <text evidence="1">The sequence shown here is derived from an EMBL/GenBank/DDBJ whole genome shotgun (WGS) entry which is preliminary data.</text>
</comment>
<organism evidence="1 2">
    <name type="scientific">Acuticoccus sediminis</name>
    <dbReference type="NCBI Taxonomy" id="2184697"/>
    <lineage>
        <taxon>Bacteria</taxon>
        <taxon>Pseudomonadati</taxon>
        <taxon>Pseudomonadota</taxon>
        <taxon>Alphaproteobacteria</taxon>
        <taxon>Hyphomicrobiales</taxon>
        <taxon>Amorphaceae</taxon>
        <taxon>Acuticoccus</taxon>
    </lineage>
</organism>
<gene>
    <name evidence="1" type="ORF">DLJ53_17770</name>
</gene>